<reference evidence="15" key="1">
    <citation type="submission" date="2019-03" db="EMBL/GenBank/DDBJ databases">
        <title>WGS assembly of Setaria viridis.</title>
        <authorList>
            <person name="Huang P."/>
            <person name="Jenkins J."/>
            <person name="Grimwood J."/>
            <person name="Barry K."/>
            <person name="Healey A."/>
            <person name="Mamidi S."/>
            <person name="Sreedasyam A."/>
            <person name="Shu S."/>
            <person name="Feldman M."/>
            <person name="Wu J."/>
            <person name="Yu Y."/>
            <person name="Chen C."/>
            <person name="Johnson J."/>
            <person name="Rokhsar D."/>
            <person name="Baxter I."/>
            <person name="Schmutz J."/>
            <person name="Brutnell T."/>
            <person name="Kellogg E."/>
        </authorList>
    </citation>
    <scope>NUCLEOTIDE SEQUENCE [LARGE SCALE GENOMIC DNA]</scope>
</reference>
<dbReference type="OMA" id="GRECAHC"/>
<evidence type="ECO:0000256" key="2">
    <source>
        <dbReference type="ARBA" id="ARBA00005694"/>
    </source>
</evidence>
<evidence type="ECO:0000256" key="3">
    <source>
        <dbReference type="ARBA" id="ARBA00022723"/>
    </source>
</evidence>
<evidence type="ECO:0000256" key="12">
    <source>
        <dbReference type="PROSITE-ProRule" id="PRU00094"/>
    </source>
</evidence>
<evidence type="ECO:0000256" key="8">
    <source>
        <dbReference type="ARBA" id="ARBA00023159"/>
    </source>
</evidence>
<feature type="domain" description="GATA-type" evidence="14">
    <location>
        <begin position="98"/>
        <end position="134"/>
    </location>
</feature>
<feature type="compositionally biased region" description="Low complexity" evidence="13">
    <location>
        <begin position="474"/>
        <end position="492"/>
    </location>
</feature>
<dbReference type="GO" id="GO:0006355">
    <property type="term" value="P:regulation of DNA-templated transcription"/>
    <property type="evidence" value="ECO:0007669"/>
    <property type="project" value="InterPro"/>
</dbReference>
<dbReference type="InterPro" id="IPR051140">
    <property type="entry name" value="GATA_TF"/>
</dbReference>
<feature type="region of interest" description="Disordered" evidence="13">
    <location>
        <begin position="558"/>
        <end position="579"/>
    </location>
</feature>
<evidence type="ECO:0000256" key="9">
    <source>
        <dbReference type="ARBA" id="ARBA00023163"/>
    </source>
</evidence>
<accession>A0A4U6SYX8</accession>
<feature type="domain" description="GATA-type" evidence="14">
    <location>
        <begin position="492"/>
        <end position="528"/>
    </location>
</feature>
<feature type="compositionally biased region" description="Basic residues" evidence="13">
    <location>
        <begin position="414"/>
        <end position="428"/>
    </location>
</feature>
<dbReference type="Proteomes" id="UP000298652">
    <property type="component" value="Chromosome 9"/>
</dbReference>
<dbReference type="InterPro" id="IPR000679">
    <property type="entry name" value="Znf_GATA"/>
</dbReference>
<evidence type="ECO:0000259" key="14">
    <source>
        <dbReference type="PROSITE" id="PS50114"/>
    </source>
</evidence>
<comment type="similarity">
    <text evidence="2">Belongs to the type IV zinc-finger family. Class A subfamily.</text>
</comment>
<comment type="function">
    <text evidence="11">Transcriptional activator that specifically binds 5'-GATA-3' or 5'-GAT-3' motifs within gene promoters. May be involved in the regulation of some light-responsive genes.</text>
</comment>
<dbReference type="EMBL" id="CM016560">
    <property type="protein sequence ID" value="TKV93534.1"/>
    <property type="molecule type" value="Genomic_DNA"/>
</dbReference>
<dbReference type="Gene3D" id="3.30.50.10">
    <property type="entry name" value="Erythroid Transcription Factor GATA-1, subunit A"/>
    <property type="match status" value="2"/>
</dbReference>
<organism evidence="15 16">
    <name type="scientific">Setaria viridis</name>
    <name type="common">Green bristlegrass</name>
    <name type="synonym">Setaria italica subsp. viridis</name>
    <dbReference type="NCBI Taxonomy" id="4556"/>
    <lineage>
        <taxon>Eukaryota</taxon>
        <taxon>Viridiplantae</taxon>
        <taxon>Streptophyta</taxon>
        <taxon>Embryophyta</taxon>
        <taxon>Tracheophyta</taxon>
        <taxon>Spermatophyta</taxon>
        <taxon>Magnoliopsida</taxon>
        <taxon>Liliopsida</taxon>
        <taxon>Poales</taxon>
        <taxon>Poaceae</taxon>
        <taxon>PACMAD clade</taxon>
        <taxon>Panicoideae</taxon>
        <taxon>Panicodae</taxon>
        <taxon>Paniceae</taxon>
        <taxon>Cenchrinae</taxon>
        <taxon>Setaria</taxon>
    </lineage>
</organism>
<feature type="region of interest" description="Disordered" evidence="13">
    <location>
        <begin position="474"/>
        <end position="493"/>
    </location>
</feature>
<keyword evidence="6" id="KW-0805">Transcription regulation</keyword>
<feature type="compositionally biased region" description="Low complexity" evidence="13">
    <location>
        <begin position="568"/>
        <end position="579"/>
    </location>
</feature>
<evidence type="ECO:0000313" key="16">
    <source>
        <dbReference type="Proteomes" id="UP000298652"/>
    </source>
</evidence>
<dbReference type="CDD" id="cd00202">
    <property type="entry name" value="ZnF_GATA"/>
    <property type="match status" value="2"/>
</dbReference>
<gene>
    <name evidence="15" type="ORF">SEVIR_9G232100v2</name>
</gene>
<dbReference type="Gramene" id="TKV93534">
    <property type="protein sequence ID" value="TKV93534"/>
    <property type="gene ID" value="SEVIR_9G232100v2"/>
</dbReference>
<keyword evidence="5" id="KW-0862">Zinc</keyword>
<evidence type="ECO:0000313" key="15">
    <source>
        <dbReference type="EMBL" id="TKV93534.1"/>
    </source>
</evidence>
<name>A0A4U6SYX8_SETVI</name>
<dbReference type="GO" id="GO:0008270">
    <property type="term" value="F:zinc ion binding"/>
    <property type="evidence" value="ECO:0007669"/>
    <property type="project" value="UniProtKB-KW"/>
</dbReference>
<dbReference type="GO" id="GO:0005634">
    <property type="term" value="C:nucleus"/>
    <property type="evidence" value="ECO:0007669"/>
    <property type="project" value="UniProtKB-SubCell"/>
</dbReference>
<evidence type="ECO:0000256" key="13">
    <source>
        <dbReference type="SAM" id="MobiDB-lite"/>
    </source>
</evidence>
<evidence type="ECO:0000256" key="10">
    <source>
        <dbReference type="ARBA" id="ARBA00023242"/>
    </source>
</evidence>
<dbReference type="SUPFAM" id="SSF57716">
    <property type="entry name" value="Glucocorticoid receptor-like (DNA-binding domain)"/>
    <property type="match status" value="2"/>
</dbReference>
<dbReference type="GO" id="GO:0043565">
    <property type="term" value="F:sequence-specific DNA binding"/>
    <property type="evidence" value="ECO:0007669"/>
    <property type="project" value="InterPro"/>
</dbReference>
<dbReference type="AlphaFoldDB" id="A0A4U6SYX8"/>
<keyword evidence="7" id="KW-0238">DNA-binding</keyword>
<dbReference type="PROSITE" id="PS50114">
    <property type="entry name" value="GATA_ZN_FINGER_2"/>
    <property type="match status" value="2"/>
</dbReference>
<evidence type="ECO:0000256" key="5">
    <source>
        <dbReference type="ARBA" id="ARBA00022833"/>
    </source>
</evidence>
<feature type="compositionally biased region" description="Low complexity" evidence="13">
    <location>
        <begin position="396"/>
        <end position="410"/>
    </location>
</feature>
<proteinExistence type="inferred from homology"/>
<evidence type="ECO:0000256" key="7">
    <source>
        <dbReference type="ARBA" id="ARBA00023125"/>
    </source>
</evidence>
<evidence type="ECO:0000256" key="11">
    <source>
        <dbReference type="ARBA" id="ARBA00055020"/>
    </source>
</evidence>
<dbReference type="InterPro" id="IPR013088">
    <property type="entry name" value="Znf_NHR/GATA"/>
</dbReference>
<evidence type="ECO:0000256" key="6">
    <source>
        <dbReference type="ARBA" id="ARBA00023015"/>
    </source>
</evidence>
<comment type="subcellular location">
    <subcellularLocation>
        <location evidence="1">Nucleus</location>
    </subcellularLocation>
</comment>
<protein>
    <recommendedName>
        <fullName evidence="14">GATA-type domain-containing protein</fullName>
    </recommendedName>
</protein>
<keyword evidence="3" id="KW-0479">Metal-binding</keyword>
<keyword evidence="16" id="KW-1185">Reference proteome</keyword>
<evidence type="ECO:0000256" key="1">
    <source>
        <dbReference type="ARBA" id="ARBA00004123"/>
    </source>
</evidence>
<dbReference type="PANTHER" id="PTHR45658">
    <property type="entry name" value="GATA TRANSCRIPTION FACTOR"/>
    <property type="match status" value="1"/>
</dbReference>
<keyword evidence="10" id="KW-0539">Nucleus</keyword>
<dbReference type="Pfam" id="PF00320">
    <property type="entry name" value="GATA"/>
    <property type="match status" value="2"/>
</dbReference>
<dbReference type="SMART" id="SM00401">
    <property type="entry name" value="ZnF_GATA"/>
    <property type="match status" value="2"/>
</dbReference>
<keyword evidence="8" id="KW-0010">Activator</keyword>
<feature type="region of interest" description="Disordered" evidence="13">
    <location>
        <begin position="363"/>
        <end position="457"/>
    </location>
</feature>
<dbReference type="GO" id="GO:0030154">
    <property type="term" value="P:cell differentiation"/>
    <property type="evidence" value="ECO:0007669"/>
    <property type="project" value="TreeGrafter"/>
</dbReference>
<sequence length="579" mass="61723">MVVVEVLQGDSAAAVADDLFGSGADLQAFFDHAALDVKASGGGEEGEEELEWLSNKEAFPAVETMASSAPRQRTKGVPPPRWEVGWSPRQAPAVARPPAAGWRCRHCGTDKTPQRREGPEGRSTLCNACGVRYRSGRLVPEYRPASSPTFSPELHSNRHSRVVEMRRRREAAAGASLAAAGKGEEKGNEKLECLSNKGEFLAVQMMAAARPRTEGTRRPRKAVDWPAIAWRPPPPPRAPAVAARRPSQGGGVGVAVDQGRAPGGGDDGVGGCAAAYQGRTAVPADGGLNPAAPLAPAAAPGQQFGTEKTLQRLGGAEGRSTLCNACVVQYRSGCMVPVLPPACSPAFSPELRFDWHNRVEMHRRRERSAKLPPATARAGEKGKEELEWPSNKGVFPAAQAMSPAAAGARPQTKGVRRQRQRQQRRRRRVVELSPPRTPPPLRRRSRCGGEAAAVEQGRVRDGGAAADEVLAAAPAGGGKDPAAPAAAPRTPAVSRRRCRHCGTEKTPQWREGPEGRQTLCNACGVQYKSGRLVPEYRPASSPTFSPGLHSNCHRQVVQLRRRREESAEVSPAAAAVGDK</sequence>
<keyword evidence="9" id="KW-0804">Transcription</keyword>
<dbReference type="FunFam" id="3.30.50.10:FF:000025">
    <property type="entry name" value="GATA transcription factor"/>
    <property type="match status" value="1"/>
</dbReference>
<feature type="region of interest" description="Disordered" evidence="13">
    <location>
        <begin position="227"/>
        <end position="252"/>
    </location>
</feature>
<dbReference type="PROSITE" id="PS00344">
    <property type="entry name" value="GATA_ZN_FINGER_1"/>
    <property type="match status" value="1"/>
</dbReference>
<keyword evidence="4 12" id="KW-0863">Zinc-finger</keyword>
<feature type="region of interest" description="Disordered" evidence="13">
    <location>
        <begin position="65"/>
        <end position="86"/>
    </location>
</feature>
<dbReference type="PANTHER" id="PTHR45658:SF146">
    <property type="entry name" value="GATA-TYPE DOMAIN-CONTAINING PROTEIN"/>
    <property type="match status" value="1"/>
</dbReference>
<evidence type="ECO:0000256" key="4">
    <source>
        <dbReference type="ARBA" id="ARBA00022771"/>
    </source>
</evidence>